<feature type="region of interest" description="Disordered" evidence="3">
    <location>
        <begin position="24"/>
        <end position="50"/>
    </location>
</feature>
<dbReference type="RefSeq" id="WP_170142394.1">
    <property type="nucleotide sequence ID" value="NZ_BIFX01000001.1"/>
</dbReference>
<keyword evidence="1" id="KW-0378">Hydrolase</keyword>
<dbReference type="Gene3D" id="3.40.50.1820">
    <property type="entry name" value="alpha/beta hydrolase"/>
    <property type="match status" value="2"/>
</dbReference>
<keyword evidence="6" id="KW-0031">Aminopeptidase</keyword>
<evidence type="ECO:0000256" key="3">
    <source>
        <dbReference type="SAM" id="MobiDB-lite"/>
    </source>
</evidence>
<dbReference type="InterPro" id="IPR000073">
    <property type="entry name" value="AB_hydrolase_1"/>
</dbReference>
<keyword evidence="7" id="KW-1185">Reference proteome</keyword>
<accession>A0A326UC31</accession>
<keyword evidence="6" id="KW-0645">Protease</keyword>
<evidence type="ECO:0000256" key="1">
    <source>
        <dbReference type="ARBA" id="ARBA00022801"/>
    </source>
</evidence>
<reference evidence="6 7" key="1">
    <citation type="submission" date="2018-06" db="EMBL/GenBank/DDBJ databases">
        <title>Genomic Encyclopedia of Archaeal and Bacterial Type Strains, Phase II (KMG-II): from individual species to whole genera.</title>
        <authorList>
            <person name="Goeker M."/>
        </authorList>
    </citation>
    <scope>NUCLEOTIDE SEQUENCE [LARGE SCALE GENOMIC DNA]</scope>
    <source>
        <strain evidence="6 7">ATCC BAA-1881</strain>
    </source>
</reference>
<name>A0A326UC31_THEHA</name>
<evidence type="ECO:0000259" key="5">
    <source>
        <dbReference type="Pfam" id="PF00561"/>
    </source>
</evidence>
<dbReference type="GO" id="GO:0052689">
    <property type="term" value="F:carboxylic ester hydrolase activity"/>
    <property type="evidence" value="ECO:0007669"/>
    <property type="project" value="UniProtKB-ARBA"/>
</dbReference>
<dbReference type="Pfam" id="PF00561">
    <property type="entry name" value="Abhydrolase_1"/>
    <property type="match status" value="1"/>
</dbReference>
<dbReference type="PANTHER" id="PTHR22946:SF9">
    <property type="entry name" value="POLYKETIDE TRANSFERASE AF380"/>
    <property type="match status" value="1"/>
</dbReference>
<dbReference type="PANTHER" id="PTHR22946">
    <property type="entry name" value="DIENELACTONE HYDROLASE DOMAIN-CONTAINING PROTEIN-RELATED"/>
    <property type="match status" value="1"/>
</dbReference>
<dbReference type="GO" id="GO:0004177">
    <property type="term" value="F:aminopeptidase activity"/>
    <property type="evidence" value="ECO:0007669"/>
    <property type="project" value="UniProtKB-KW"/>
</dbReference>
<feature type="compositionally biased region" description="Pro residues" evidence="3">
    <location>
        <begin position="32"/>
        <end position="47"/>
    </location>
</feature>
<feature type="chain" id="PRO_5016234572" evidence="4">
    <location>
        <begin position="22"/>
        <end position="249"/>
    </location>
</feature>
<proteinExistence type="inferred from homology"/>
<evidence type="ECO:0000256" key="2">
    <source>
        <dbReference type="ARBA" id="ARBA00038115"/>
    </source>
</evidence>
<feature type="signal peptide" evidence="4">
    <location>
        <begin position="1"/>
        <end position="21"/>
    </location>
</feature>
<evidence type="ECO:0000256" key="4">
    <source>
        <dbReference type="SAM" id="SignalP"/>
    </source>
</evidence>
<organism evidence="6 7">
    <name type="scientific">Thermosporothrix hazakensis</name>
    <dbReference type="NCBI Taxonomy" id="644383"/>
    <lineage>
        <taxon>Bacteria</taxon>
        <taxon>Bacillati</taxon>
        <taxon>Chloroflexota</taxon>
        <taxon>Ktedonobacteria</taxon>
        <taxon>Ktedonobacterales</taxon>
        <taxon>Thermosporotrichaceae</taxon>
        <taxon>Thermosporothrix</taxon>
    </lineage>
</organism>
<evidence type="ECO:0000313" key="7">
    <source>
        <dbReference type="Proteomes" id="UP000248806"/>
    </source>
</evidence>
<dbReference type="PROSITE" id="PS51257">
    <property type="entry name" value="PROKAR_LIPOPROTEIN"/>
    <property type="match status" value="1"/>
</dbReference>
<dbReference type="Proteomes" id="UP000248806">
    <property type="component" value="Unassembled WGS sequence"/>
</dbReference>
<evidence type="ECO:0000313" key="6">
    <source>
        <dbReference type="EMBL" id="PZW34358.1"/>
    </source>
</evidence>
<dbReference type="EMBL" id="QKUF01000002">
    <property type="protein sequence ID" value="PZW34358.1"/>
    <property type="molecule type" value="Genomic_DNA"/>
</dbReference>
<keyword evidence="4" id="KW-0732">Signal</keyword>
<dbReference type="InterPro" id="IPR050261">
    <property type="entry name" value="FrsA_esterase"/>
</dbReference>
<comment type="caution">
    <text evidence="6">The sequence shown here is derived from an EMBL/GenBank/DDBJ whole genome shotgun (WGS) entry which is preliminary data.</text>
</comment>
<sequence length="249" mass="27293">MRQSVRQLVILCLLLLLTACASSPQEGTASPTPTPPAPTPSPTPPAVPKRTVQFSSRDGIKLTGWLYGASGQTAVICSHMRRGSKQEWEMLAPWLAQQGLRVLAYDYRGNGDSEGDDNTSKYELDLLGAITFMQQQGANKIVLIGASIGGTTSLLTAAQTKVAGVITLSAPFISWVDEQTVRKITAPQLIINSEDDTYHEDTEKLYQVANAPKEMHIYSGSAHGTDLFYEEHWQDLLKRILTFVHTYAN</sequence>
<dbReference type="SUPFAM" id="SSF53474">
    <property type="entry name" value="alpha/beta-Hydrolases"/>
    <property type="match status" value="1"/>
</dbReference>
<gene>
    <name evidence="6" type="ORF">EI42_01195</name>
</gene>
<dbReference type="AlphaFoldDB" id="A0A326UC31"/>
<dbReference type="InterPro" id="IPR029058">
    <property type="entry name" value="AB_hydrolase_fold"/>
</dbReference>
<comment type="similarity">
    <text evidence="2">Belongs to the AB hydrolase superfamily. FUS2 hydrolase family.</text>
</comment>
<protein>
    <submittedName>
        <fullName evidence="6">Serine aminopeptidase S33 family</fullName>
    </submittedName>
</protein>
<feature type="domain" description="AB hydrolase-1" evidence="5">
    <location>
        <begin position="75"/>
        <end position="179"/>
    </location>
</feature>